<evidence type="ECO:0000313" key="3">
    <source>
        <dbReference type="Proteomes" id="UP001596087"/>
    </source>
</evidence>
<dbReference type="RefSeq" id="WP_378588501.1">
    <property type="nucleotide sequence ID" value="NZ_JBHSKD010000007.1"/>
</dbReference>
<proteinExistence type="predicted"/>
<evidence type="ECO:0000313" key="2">
    <source>
        <dbReference type="EMBL" id="MFC5176316.1"/>
    </source>
</evidence>
<reference evidence="3" key="1">
    <citation type="journal article" date="2019" name="Int. J. Syst. Evol. Microbiol.">
        <title>The Global Catalogue of Microorganisms (GCM) 10K type strain sequencing project: providing services to taxonomists for standard genome sequencing and annotation.</title>
        <authorList>
            <consortium name="The Broad Institute Genomics Platform"/>
            <consortium name="The Broad Institute Genome Sequencing Center for Infectious Disease"/>
            <person name="Wu L."/>
            <person name="Ma J."/>
        </authorList>
    </citation>
    <scope>NUCLEOTIDE SEQUENCE [LARGE SCALE GENOMIC DNA]</scope>
    <source>
        <strain evidence="3">DFY41</strain>
    </source>
</reference>
<feature type="region of interest" description="Disordered" evidence="1">
    <location>
        <begin position="41"/>
        <end position="60"/>
    </location>
</feature>
<gene>
    <name evidence="2" type="ORF">ACFPGP_06520</name>
</gene>
<keyword evidence="3" id="KW-1185">Reference proteome</keyword>
<evidence type="ECO:0000256" key="1">
    <source>
        <dbReference type="SAM" id="MobiDB-lite"/>
    </source>
</evidence>
<dbReference type="Proteomes" id="UP001596087">
    <property type="component" value="Unassembled WGS sequence"/>
</dbReference>
<sequence>MLVTDAISAARDAVTVSRVYGEPYEKDGATVIPAAIVSGGAGGGEGHDAEKNQDGQGGGFGVSGRPAGAWVIRNGDATWRPAVDPNRVVLVVGMVTIAWLVCRPRLARAKAALRASD</sequence>
<organism evidence="2 3">
    <name type="scientific">Nocardioides taihuensis</name>
    <dbReference type="NCBI Taxonomy" id="1835606"/>
    <lineage>
        <taxon>Bacteria</taxon>
        <taxon>Bacillati</taxon>
        <taxon>Actinomycetota</taxon>
        <taxon>Actinomycetes</taxon>
        <taxon>Propionibacteriales</taxon>
        <taxon>Nocardioidaceae</taxon>
        <taxon>Nocardioides</taxon>
    </lineage>
</organism>
<dbReference type="EMBL" id="JBHSKD010000007">
    <property type="protein sequence ID" value="MFC5176316.1"/>
    <property type="molecule type" value="Genomic_DNA"/>
</dbReference>
<comment type="caution">
    <text evidence="2">The sequence shown here is derived from an EMBL/GenBank/DDBJ whole genome shotgun (WGS) entry which is preliminary data.</text>
</comment>
<name>A0ABW0BGB5_9ACTN</name>
<protein>
    <submittedName>
        <fullName evidence="2">Spore germination protein GerW family protein</fullName>
    </submittedName>
</protein>
<accession>A0ABW0BGB5</accession>